<feature type="transmembrane region" description="Helical" evidence="1">
    <location>
        <begin position="51"/>
        <end position="76"/>
    </location>
</feature>
<dbReference type="EMBL" id="JAFELM010000031">
    <property type="protein sequence ID" value="MBM6618315.1"/>
    <property type="molecule type" value="Genomic_DNA"/>
</dbReference>
<keyword evidence="1" id="KW-1133">Transmembrane helix</keyword>
<proteinExistence type="predicted"/>
<keyword evidence="1" id="KW-0812">Transmembrane</keyword>
<comment type="caution">
    <text evidence="2">The sequence shown here is derived from an EMBL/GenBank/DDBJ whole genome shotgun (WGS) entry which is preliminary data.</text>
</comment>
<evidence type="ECO:0000313" key="3">
    <source>
        <dbReference type="Proteomes" id="UP001518925"/>
    </source>
</evidence>
<evidence type="ECO:0000256" key="1">
    <source>
        <dbReference type="SAM" id="Phobius"/>
    </source>
</evidence>
<accession>A0ABS2DJX7</accession>
<gene>
    <name evidence="2" type="ORF">JR050_11665</name>
</gene>
<feature type="transmembrane region" description="Helical" evidence="1">
    <location>
        <begin position="7"/>
        <end position="31"/>
    </location>
</feature>
<keyword evidence="1" id="KW-0472">Membrane</keyword>
<sequence>MKVVVRGLIISLVVHTIYILGSFAIGFIKTWNYKPGFSNEFGNVQTLSKEVAFGITSSPFFFVITFFGVAFLTILIQKLIIKTGRPWN</sequence>
<evidence type="ECO:0008006" key="4">
    <source>
        <dbReference type="Google" id="ProtNLM"/>
    </source>
</evidence>
<keyword evidence="3" id="KW-1185">Reference proteome</keyword>
<protein>
    <recommendedName>
        <fullName evidence="4">DUF1206 domain-containing protein</fullName>
    </recommendedName>
</protein>
<dbReference type="Proteomes" id="UP001518925">
    <property type="component" value="Unassembled WGS sequence"/>
</dbReference>
<evidence type="ECO:0000313" key="2">
    <source>
        <dbReference type="EMBL" id="MBM6618315.1"/>
    </source>
</evidence>
<reference evidence="2 3" key="1">
    <citation type="submission" date="2021-02" db="EMBL/GenBank/DDBJ databases">
        <title>Bacillus sp. RD4P76, an endophyte from a halophyte.</title>
        <authorList>
            <person name="Sun J.-Q."/>
        </authorList>
    </citation>
    <scope>NUCLEOTIDE SEQUENCE [LARGE SCALE GENOMIC DNA]</scope>
    <source>
        <strain evidence="2 3">RD4P76</strain>
    </source>
</reference>
<name>A0ABS2DJX7_9BACI</name>
<organism evidence="2 3">
    <name type="scientific">Bacillus suaedaesalsae</name>
    <dbReference type="NCBI Taxonomy" id="2810349"/>
    <lineage>
        <taxon>Bacteria</taxon>
        <taxon>Bacillati</taxon>
        <taxon>Bacillota</taxon>
        <taxon>Bacilli</taxon>
        <taxon>Bacillales</taxon>
        <taxon>Bacillaceae</taxon>
        <taxon>Bacillus</taxon>
    </lineage>
</organism>
<dbReference type="RefSeq" id="WP_204203679.1">
    <property type="nucleotide sequence ID" value="NZ_JAFELM010000031.1"/>
</dbReference>